<comment type="caution">
    <text evidence="5">The sequence shown here is derived from an EMBL/GenBank/DDBJ whole genome shotgun (WGS) entry which is preliminary data.</text>
</comment>
<dbReference type="SUPFAM" id="SSF53822">
    <property type="entry name" value="Periplasmic binding protein-like I"/>
    <property type="match status" value="1"/>
</dbReference>
<dbReference type="CDD" id="cd01392">
    <property type="entry name" value="HTH_LacI"/>
    <property type="match status" value="1"/>
</dbReference>
<dbReference type="PROSITE" id="PS50932">
    <property type="entry name" value="HTH_LACI_2"/>
    <property type="match status" value="1"/>
</dbReference>
<dbReference type="GO" id="GO:0003677">
    <property type="term" value="F:DNA binding"/>
    <property type="evidence" value="ECO:0007669"/>
    <property type="project" value="UniProtKB-KW"/>
</dbReference>
<feature type="domain" description="HTH lacI-type" evidence="4">
    <location>
        <begin position="2"/>
        <end position="58"/>
    </location>
</feature>
<dbReference type="PROSITE" id="PS00356">
    <property type="entry name" value="HTH_LACI_1"/>
    <property type="match status" value="1"/>
</dbReference>
<dbReference type="RefSeq" id="WP_209555553.1">
    <property type="nucleotide sequence ID" value="NZ_JAEDXU010000001.1"/>
</dbReference>
<reference evidence="5 6" key="1">
    <citation type="submission" date="2020-12" db="EMBL/GenBank/DDBJ databases">
        <title>Vagococcus allomyrinae sp. nov. and Enterococcus lavae sp. nov., isolated from the larvae of Allomyrina dichotoma.</title>
        <authorList>
            <person name="Lee S.D."/>
        </authorList>
    </citation>
    <scope>NUCLEOTIDE SEQUENCE [LARGE SCALE GENOMIC DNA]</scope>
    <source>
        <strain evidence="5 6">BWM-S5</strain>
    </source>
</reference>
<evidence type="ECO:0000256" key="2">
    <source>
        <dbReference type="ARBA" id="ARBA00023125"/>
    </source>
</evidence>
<dbReference type="Pfam" id="PF13377">
    <property type="entry name" value="Peripla_BP_3"/>
    <property type="match status" value="1"/>
</dbReference>
<name>A0ABS4CED0_9ENTE</name>
<organism evidence="5 6">
    <name type="scientific">Enterococcus larvae</name>
    <dbReference type="NCBI Taxonomy" id="2794352"/>
    <lineage>
        <taxon>Bacteria</taxon>
        <taxon>Bacillati</taxon>
        <taxon>Bacillota</taxon>
        <taxon>Bacilli</taxon>
        <taxon>Lactobacillales</taxon>
        <taxon>Enterococcaceae</taxon>
        <taxon>Enterococcus</taxon>
    </lineage>
</organism>
<dbReference type="SUPFAM" id="SSF47413">
    <property type="entry name" value="lambda repressor-like DNA-binding domains"/>
    <property type="match status" value="1"/>
</dbReference>
<dbReference type="PANTHER" id="PTHR30146:SF149">
    <property type="entry name" value="HTH-TYPE TRANSCRIPTIONAL REGULATOR EBGR"/>
    <property type="match status" value="1"/>
</dbReference>
<dbReference type="InterPro" id="IPR028082">
    <property type="entry name" value="Peripla_BP_I"/>
</dbReference>
<evidence type="ECO:0000313" key="6">
    <source>
        <dbReference type="Proteomes" id="UP000673375"/>
    </source>
</evidence>
<dbReference type="SMART" id="SM00354">
    <property type="entry name" value="HTH_LACI"/>
    <property type="match status" value="1"/>
</dbReference>
<protein>
    <submittedName>
        <fullName evidence="5">LacI family DNA-binding transcriptional regulator</fullName>
    </submittedName>
</protein>
<keyword evidence="3" id="KW-0804">Transcription</keyword>
<evidence type="ECO:0000256" key="1">
    <source>
        <dbReference type="ARBA" id="ARBA00023015"/>
    </source>
</evidence>
<dbReference type="InterPro" id="IPR046335">
    <property type="entry name" value="LacI/GalR-like_sensor"/>
</dbReference>
<keyword evidence="2 5" id="KW-0238">DNA-binding</keyword>
<evidence type="ECO:0000256" key="3">
    <source>
        <dbReference type="ARBA" id="ARBA00023163"/>
    </source>
</evidence>
<dbReference type="CDD" id="cd01544">
    <property type="entry name" value="PBP1_GalR"/>
    <property type="match status" value="1"/>
</dbReference>
<dbReference type="Pfam" id="PF00356">
    <property type="entry name" value="LacI"/>
    <property type="match status" value="1"/>
</dbReference>
<dbReference type="Gene3D" id="1.10.260.40">
    <property type="entry name" value="lambda repressor-like DNA-binding domains"/>
    <property type="match status" value="1"/>
</dbReference>
<dbReference type="InterPro" id="IPR000843">
    <property type="entry name" value="HTH_LacI"/>
</dbReference>
<evidence type="ECO:0000259" key="4">
    <source>
        <dbReference type="PROSITE" id="PS50932"/>
    </source>
</evidence>
<sequence>MAGIRDVARRAGVSPTTVSRFLNEDAGLSITDETKKRIETAVADLAYVKGPAKRSRAASVAIVTTVSEAEEIDDPYFRSIRLGIFEEAKKQKLAANRIFRLDSEFRSEDLEPFGCVIILGHLEESFLEELYSHNSELIVVDDPYTSEKYETVYSDIEGAARQQLERLYEKGHRQIAFIGGVRTAHLPDGSVTLDEEDVRTVTYKRWMAEKGLQDNIQLALGEWSTLSGMELTEAFIEANKAALPSAIMVASDPMAVGVYRAIQKAGLNIPEDISLVSFDNIEVSEYLTPPLSTVELRTNELGRMAIRFAREKIDGLRDYPLRCVIPGKIINRESE</sequence>
<dbReference type="Proteomes" id="UP000673375">
    <property type="component" value="Unassembled WGS sequence"/>
</dbReference>
<dbReference type="EMBL" id="JAEDXU010000001">
    <property type="protein sequence ID" value="MBP1044749.1"/>
    <property type="molecule type" value="Genomic_DNA"/>
</dbReference>
<dbReference type="PANTHER" id="PTHR30146">
    <property type="entry name" value="LACI-RELATED TRANSCRIPTIONAL REPRESSOR"/>
    <property type="match status" value="1"/>
</dbReference>
<gene>
    <name evidence="5" type="ORF">I6N96_00545</name>
</gene>
<accession>A0ABS4CED0</accession>
<evidence type="ECO:0000313" key="5">
    <source>
        <dbReference type="EMBL" id="MBP1044749.1"/>
    </source>
</evidence>
<dbReference type="InterPro" id="IPR010982">
    <property type="entry name" value="Lambda_DNA-bd_dom_sf"/>
</dbReference>
<proteinExistence type="predicted"/>
<dbReference type="Gene3D" id="3.40.50.2300">
    <property type="match status" value="2"/>
</dbReference>
<keyword evidence="1" id="KW-0805">Transcription regulation</keyword>
<keyword evidence="6" id="KW-1185">Reference proteome</keyword>